<dbReference type="OrthoDB" id="20273at2759"/>
<organism evidence="3 4">
    <name type="scientific">Coemansia pectinata</name>
    <dbReference type="NCBI Taxonomy" id="1052879"/>
    <lineage>
        <taxon>Eukaryota</taxon>
        <taxon>Fungi</taxon>
        <taxon>Fungi incertae sedis</taxon>
        <taxon>Zoopagomycota</taxon>
        <taxon>Kickxellomycotina</taxon>
        <taxon>Kickxellomycetes</taxon>
        <taxon>Kickxellales</taxon>
        <taxon>Kickxellaceae</taxon>
        <taxon>Coemansia</taxon>
    </lineage>
</organism>
<evidence type="ECO:0000313" key="4">
    <source>
        <dbReference type="Proteomes" id="UP001140011"/>
    </source>
</evidence>
<keyword evidence="2" id="KW-0472">Membrane</keyword>
<sequence length="362" mass="40634">MSSRHPYQIGASLYSLSDDFDLYAPARREVGRHDHGRRHRAPHSPIGRPSRPRRRDPAASYHDHHHRRTPSEHYQQSNRSIPRVPSFGQRLKNSASHVLGAPSPRFASGTGALSPKPVHQAHHSAHNEKHALPPYESPYDHLVEDDVDDELEEMMRGRRLRCILKYSAYALLAFLVILGCALTGYFVSPRSPVIALHSVNSLERPDRVFKLQGTKMQFHIVLTYRVQNDNFFDLVVDDISTAVFWPETKFALGGGRLSSIKVPPRRTVEIAMPLTIRYDVKRGPPPILLGMVESCGLHDAGLGEMNLEAEVQADFHTKMKQSSVQSGRQSISIKCPVRRMAMLQVDDGTSGNLGDIVRTLNV</sequence>
<dbReference type="AlphaFoldDB" id="A0A9W8GT13"/>
<feature type="transmembrane region" description="Helical" evidence="2">
    <location>
        <begin position="166"/>
        <end position="187"/>
    </location>
</feature>
<evidence type="ECO:0000256" key="1">
    <source>
        <dbReference type="SAM" id="MobiDB-lite"/>
    </source>
</evidence>
<dbReference type="Proteomes" id="UP001140011">
    <property type="component" value="Unassembled WGS sequence"/>
</dbReference>
<evidence type="ECO:0000313" key="3">
    <source>
        <dbReference type="EMBL" id="KAJ2750595.1"/>
    </source>
</evidence>
<keyword evidence="2" id="KW-1133">Transmembrane helix</keyword>
<reference evidence="3" key="1">
    <citation type="submission" date="2022-07" db="EMBL/GenBank/DDBJ databases">
        <title>Phylogenomic reconstructions and comparative analyses of Kickxellomycotina fungi.</title>
        <authorList>
            <person name="Reynolds N.K."/>
            <person name="Stajich J.E."/>
            <person name="Barry K."/>
            <person name="Grigoriev I.V."/>
            <person name="Crous P."/>
            <person name="Smith M.E."/>
        </authorList>
    </citation>
    <scope>NUCLEOTIDE SEQUENCE</scope>
    <source>
        <strain evidence="3">BCRC 34297</strain>
    </source>
</reference>
<evidence type="ECO:0000256" key="2">
    <source>
        <dbReference type="SAM" id="Phobius"/>
    </source>
</evidence>
<keyword evidence="2" id="KW-0812">Transmembrane</keyword>
<comment type="caution">
    <text evidence="3">The sequence shown here is derived from an EMBL/GenBank/DDBJ whole genome shotgun (WGS) entry which is preliminary data.</text>
</comment>
<proteinExistence type="predicted"/>
<protein>
    <recommendedName>
        <fullName evidence="5">Late embryogenesis abundant protein LEA-2 subgroup domain-containing protein</fullName>
    </recommendedName>
</protein>
<feature type="region of interest" description="Disordered" evidence="1">
    <location>
        <begin position="30"/>
        <end position="138"/>
    </location>
</feature>
<gene>
    <name evidence="3" type="ORF">GGI19_005013</name>
</gene>
<name>A0A9W8GT13_9FUNG</name>
<dbReference type="EMBL" id="JANBUH010000529">
    <property type="protein sequence ID" value="KAJ2750595.1"/>
    <property type="molecule type" value="Genomic_DNA"/>
</dbReference>
<accession>A0A9W8GT13</accession>
<keyword evidence="4" id="KW-1185">Reference proteome</keyword>
<evidence type="ECO:0008006" key="5">
    <source>
        <dbReference type="Google" id="ProtNLM"/>
    </source>
</evidence>